<dbReference type="Proteomes" id="UP001157418">
    <property type="component" value="Unassembled WGS sequence"/>
</dbReference>
<evidence type="ECO:0000313" key="1">
    <source>
        <dbReference type="EMBL" id="CAH1441056.1"/>
    </source>
</evidence>
<keyword evidence="2" id="KW-1185">Reference proteome</keyword>
<accession>A0AAU9NSY9</accession>
<name>A0AAU9NSY9_9ASTR</name>
<gene>
    <name evidence="1" type="ORF">LVIROSA_LOCUS27147</name>
</gene>
<reference evidence="1 2" key="1">
    <citation type="submission" date="2022-01" db="EMBL/GenBank/DDBJ databases">
        <authorList>
            <person name="Xiong W."/>
            <person name="Schranz E."/>
        </authorList>
    </citation>
    <scope>NUCLEOTIDE SEQUENCE [LARGE SCALE GENOMIC DNA]</scope>
</reference>
<protein>
    <submittedName>
        <fullName evidence="1">Uncharacterized protein</fullName>
    </submittedName>
</protein>
<organism evidence="1 2">
    <name type="scientific">Lactuca virosa</name>
    <dbReference type="NCBI Taxonomy" id="75947"/>
    <lineage>
        <taxon>Eukaryota</taxon>
        <taxon>Viridiplantae</taxon>
        <taxon>Streptophyta</taxon>
        <taxon>Embryophyta</taxon>
        <taxon>Tracheophyta</taxon>
        <taxon>Spermatophyta</taxon>
        <taxon>Magnoliopsida</taxon>
        <taxon>eudicotyledons</taxon>
        <taxon>Gunneridae</taxon>
        <taxon>Pentapetalae</taxon>
        <taxon>asterids</taxon>
        <taxon>campanulids</taxon>
        <taxon>Asterales</taxon>
        <taxon>Asteraceae</taxon>
        <taxon>Cichorioideae</taxon>
        <taxon>Cichorieae</taxon>
        <taxon>Lactucinae</taxon>
        <taxon>Lactuca</taxon>
    </lineage>
</organism>
<dbReference type="AlphaFoldDB" id="A0AAU9NSY9"/>
<evidence type="ECO:0000313" key="2">
    <source>
        <dbReference type="Proteomes" id="UP001157418"/>
    </source>
</evidence>
<dbReference type="EMBL" id="CAKMRJ010005412">
    <property type="protein sequence ID" value="CAH1441056.1"/>
    <property type="molecule type" value="Genomic_DNA"/>
</dbReference>
<proteinExistence type="predicted"/>
<comment type="caution">
    <text evidence="1">The sequence shown here is derived from an EMBL/GenBank/DDBJ whole genome shotgun (WGS) entry which is preliminary data.</text>
</comment>
<sequence length="150" mass="17557">MHEPITTLFFSQSTEVERMIHEEESNDDEIMVSFVDLEFDLEEENVPDNLTMSAVHSKSFDYEIQKLRGVAKERHDIFFEQVKKVKESVDLKVVNLKSEMSKEVQKMEQNYTFLHRKVDVITTTITKLVALNTEHSNKLEAKSKKRFSSV</sequence>